<dbReference type="Proteomes" id="UP001149090">
    <property type="component" value="Unassembled WGS sequence"/>
</dbReference>
<dbReference type="GO" id="GO:0042274">
    <property type="term" value="P:ribosomal small subunit biogenesis"/>
    <property type="evidence" value="ECO:0007669"/>
    <property type="project" value="TreeGrafter"/>
</dbReference>
<dbReference type="Pfam" id="PF01251">
    <property type="entry name" value="Ribosomal_S7e"/>
    <property type="match status" value="1"/>
</dbReference>
<dbReference type="GO" id="GO:0006364">
    <property type="term" value="P:rRNA processing"/>
    <property type="evidence" value="ECO:0007669"/>
    <property type="project" value="TreeGrafter"/>
</dbReference>
<dbReference type="PANTHER" id="PTHR11278:SF0">
    <property type="entry name" value="SMALL RIBOSOMAL SUBUNIT PROTEIN ES7"/>
    <property type="match status" value="1"/>
</dbReference>
<dbReference type="OrthoDB" id="1724687at2759"/>
<evidence type="ECO:0000256" key="4">
    <source>
        <dbReference type="RuleBase" id="RU364105"/>
    </source>
</evidence>
<dbReference type="OMA" id="KNIVCEF"/>
<keyword evidence="7" id="KW-1185">Reference proteome</keyword>
<evidence type="ECO:0000313" key="6">
    <source>
        <dbReference type="EMBL" id="KAJ5070851.1"/>
    </source>
</evidence>
<keyword evidence="2 4" id="KW-0689">Ribosomal protein</keyword>
<evidence type="ECO:0000256" key="2">
    <source>
        <dbReference type="ARBA" id="ARBA00022980"/>
    </source>
</evidence>
<dbReference type="InterPro" id="IPR000554">
    <property type="entry name" value="Ribosomal_eS7"/>
</dbReference>
<evidence type="ECO:0000256" key="5">
    <source>
        <dbReference type="SAM" id="MobiDB-lite"/>
    </source>
</evidence>
<gene>
    <name evidence="6" type="ORF">M0811_01832</name>
</gene>
<dbReference type="PANTHER" id="PTHR11278">
    <property type="entry name" value="40S RIBOSOMAL PROTEIN S7"/>
    <property type="match status" value="1"/>
</dbReference>
<dbReference type="EMBL" id="JAPDFW010000092">
    <property type="protein sequence ID" value="KAJ5070851.1"/>
    <property type="molecule type" value="Genomic_DNA"/>
</dbReference>
<dbReference type="GO" id="GO:0032040">
    <property type="term" value="C:small-subunit processome"/>
    <property type="evidence" value="ECO:0007669"/>
    <property type="project" value="TreeGrafter"/>
</dbReference>
<accession>A0A9Q0LCY2</accession>
<evidence type="ECO:0000256" key="3">
    <source>
        <dbReference type="ARBA" id="ARBA00023274"/>
    </source>
</evidence>
<protein>
    <recommendedName>
        <fullName evidence="4">40S ribosomal protein S7</fullName>
    </recommendedName>
</protein>
<dbReference type="GO" id="GO:0022627">
    <property type="term" value="C:cytosolic small ribosomal subunit"/>
    <property type="evidence" value="ECO:0007669"/>
    <property type="project" value="TreeGrafter"/>
</dbReference>
<comment type="caution">
    <text evidence="6">The sequence shown here is derived from an EMBL/GenBank/DDBJ whole genome shotgun (WGS) entry which is preliminary data.</text>
</comment>
<sequence length="229" mass="26850">MEETKAPQKQETQTEQKKETQTQHHKKETHKKRTVDKEIQKYCKMKRFPNKLEVGIIQHLIQLQASTESEDFKTGLAKLQITQVRIFRLGKGKQALVIFIPVPLITTLHSVQEQLTQELEKKFSGNTVFFVAQRRIIHPETRKTKIKRQKRPRSRTLTSVYEAMLTDMVYPTEIVGKRIHYHLDGHQITKIHLDKKDQTTISPRIPAIVKVYKKLTSKNIVCEFPTFQL</sequence>
<evidence type="ECO:0000313" key="7">
    <source>
        <dbReference type="Proteomes" id="UP001149090"/>
    </source>
</evidence>
<feature type="compositionally biased region" description="Basic and acidic residues" evidence="5">
    <location>
        <begin position="1"/>
        <end position="22"/>
    </location>
</feature>
<comment type="similarity">
    <text evidence="1 4">Belongs to the eukaryotic ribosomal protein eS7 family.</text>
</comment>
<feature type="region of interest" description="Disordered" evidence="5">
    <location>
        <begin position="1"/>
        <end position="35"/>
    </location>
</feature>
<organism evidence="6 7">
    <name type="scientific">Anaeramoeba ignava</name>
    <name type="common">Anaerobic marine amoeba</name>
    <dbReference type="NCBI Taxonomy" id="1746090"/>
    <lineage>
        <taxon>Eukaryota</taxon>
        <taxon>Metamonada</taxon>
        <taxon>Anaeramoebidae</taxon>
        <taxon>Anaeramoeba</taxon>
    </lineage>
</organism>
<dbReference type="AlphaFoldDB" id="A0A9Q0LCY2"/>
<dbReference type="GO" id="GO:0006412">
    <property type="term" value="P:translation"/>
    <property type="evidence" value="ECO:0007669"/>
    <property type="project" value="InterPro"/>
</dbReference>
<feature type="compositionally biased region" description="Basic residues" evidence="5">
    <location>
        <begin position="23"/>
        <end position="34"/>
    </location>
</feature>
<proteinExistence type="inferred from homology"/>
<evidence type="ECO:0000256" key="1">
    <source>
        <dbReference type="ARBA" id="ARBA00007820"/>
    </source>
</evidence>
<name>A0A9Q0LCY2_ANAIG</name>
<dbReference type="GO" id="GO:0030686">
    <property type="term" value="C:90S preribosome"/>
    <property type="evidence" value="ECO:0007669"/>
    <property type="project" value="TreeGrafter"/>
</dbReference>
<reference evidence="6" key="1">
    <citation type="submission" date="2022-10" db="EMBL/GenBank/DDBJ databases">
        <title>Novel sulphate-reducing endosymbionts in the free-living metamonad Anaeramoeba.</title>
        <authorList>
            <person name="Jerlstrom-Hultqvist J."/>
            <person name="Cepicka I."/>
            <person name="Gallot-Lavallee L."/>
            <person name="Salas-Leiva D."/>
            <person name="Curtis B.A."/>
            <person name="Zahonova K."/>
            <person name="Pipaliya S."/>
            <person name="Dacks J."/>
            <person name="Roger A.J."/>
        </authorList>
    </citation>
    <scope>NUCLEOTIDE SEQUENCE</scope>
    <source>
        <strain evidence="6">BMAN</strain>
    </source>
</reference>
<keyword evidence="3 4" id="KW-0687">Ribonucleoprotein</keyword>
<dbReference type="GO" id="GO:0003735">
    <property type="term" value="F:structural constituent of ribosome"/>
    <property type="evidence" value="ECO:0007669"/>
    <property type="project" value="InterPro"/>
</dbReference>